<name>A0A7W5YUB2_9ACTN</name>
<protein>
    <recommendedName>
        <fullName evidence="4">Lipoprotein</fullName>
    </recommendedName>
</protein>
<keyword evidence="3" id="KW-1185">Reference proteome</keyword>
<dbReference type="Proteomes" id="UP000579945">
    <property type="component" value="Unassembled WGS sequence"/>
</dbReference>
<comment type="caution">
    <text evidence="2">The sequence shown here is derived from an EMBL/GenBank/DDBJ whole genome shotgun (WGS) entry which is preliminary data.</text>
</comment>
<dbReference type="AlphaFoldDB" id="A0A7W5YUB2"/>
<feature type="signal peptide" evidence="1">
    <location>
        <begin position="1"/>
        <end position="22"/>
    </location>
</feature>
<evidence type="ECO:0008006" key="4">
    <source>
        <dbReference type="Google" id="ProtNLM"/>
    </source>
</evidence>
<keyword evidence="1" id="KW-0732">Signal</keyword>
<evidence type="ECO:0000313" key="3">
    <source>
        <dbReference type="Proteomes" id="UP000579945"/>
    </source>
</evidence>
<accession>A0A7W5YUB2</accession>
<organism evidence="2 3">
    <name type="scientific">Nonomuraea dietziae</name>
    <dbReference type="NCBI Taxonomy" id="65515"/>
    <lineage>
        <taxon>Bacteria</taxon>
        <taxon>Bacillati</taxon>
        <taxon>Actinomycetota</taxon>
        <taxon>Actinomycetes</taxon>
        <taxon>Streptosporangiales</taxon>
        <taxon>Streptosporangiaceae</taxon>
        <taxon>Nonomuraea</taxon>
    </lineage>
</organism>
<evidence type="ECO:0000256" key="1">
    <source>
        <dbReference type="SAM" id="SignalP"/>
    </source>
</evidence>
<sequence>MSMSRAFCVLLGAAALSGCAGAPVETDVLHRAEQILIGSCMARQNLKYWPQPKSWTPDMDLFPYVVDDVEWARENGYGRTRRQELGKTAAPSEKYFRALPEDRRRAWLTTFHGDRAAALEAELPIGGTVGHSANGCAAQAWQELYGDKGRWFKASRVIQTLGNMRIGQTQADPAYRAALKRWSECMSRTGFSAATPLALRKQLLAQQGADAESNDKKAATAEARCAMETGLSKTARDLDAANAEALKKRYPEEFENAARLRESALPKARALVSEQKKGNLT</sequence>
<gene>
    <name evidence="2" type="ORF">FHR33_008664</name>
</gene>
<dbReference type="PROSITE" id="PS51257">
    <property type="entry name" value="PROKAR_LIPOPROTEIN"/>
    <property type="match status" value="1"/>
</dbReference>
<evidence type="ECO:0000313" key="2">
    <source>
        <dbReference type="EMBL" id="MBB3732804.1"/>
    </source>
</evidence>
<proteinExistence type="predicted"/>
<dbReference type="RefSeq" id="WP_183659784.1">
    <property type="nucleotide sequence ID" value="NZ_JACIBV010000001.1"/>
</dbReference>
<dbReference type="GeneID" id="95394814"/>
<dbReference type="EMBL" id="JACIBV010000001">
    <property type="protein sequence ID" value="MBB3732804.1"/>
    <property type="molecule type" value="Genomic_DNA"/>
</dbReference>
<reference evidence="2 3" key="1">
    <citation type="submission" date="2020-08" db="EMBL/GenBank/DDBJ databases">
        <title>Sequencing the genomes of 1000 actinobacteria strains.</title>
        <authorList>
            <person name="Klenk H.-P."/>
        </authorList>
    </citation>
    <scope>NUCLEOTIDE SEQUENCE [LARGE SCALE GENOMIC DNA]</scope>
    <source>
        <strain evidence="2 3">DSM 44320</strain>
    </source>
</reference>
<feature type="chain" id="PRO_5030676714" description="Lipoprotein" evidence="1">
    <location>
        <begin position="23"/>
        <end position="281"/>
    </location>
</feature>